<keyword evidence="2" id="KW-1185">Reference proteome</keyword>
<proteinExistence type="predicted"/>
<dbReference type="AlphaFoldDB" id="A0A5M9JVL5"/>
<evidence type="ECO:0000313" key="2">
    <source>
        <dbReference type="Proteomes" id="UP000322873"/>
    </source>
</evidence>
<protein>
    <submittedName>
        <fullName evidence="1">Uncharacterized protein</fullName>
    </submittedName>
</protein>
<organism evidence="1 2">
    <name type="scientific">Monilinia fructicola</name>
    <name type="common">Brown rot fungus</name>
    <name type="synonym">Ciboria fructicola</name>
    <dbReference type="NCBI Taxonomy" id="38448"/>
    <lineage>
        <taxon>Eukaryota</taxon>
        <taxon>Fungi</taxon>
        <taxon>Dikarya</taxon>
        <taxon>Ascomycota</taxon>
        <taxon>Pezizomycotina</taxon>
        <taxon>Leotiomycetes</taxon>
        <taxon>Helotiales</taxon>
        <taxon>Sclerotiniaceae</taxon>
        <taxon>Monilinia</taxon>
    </lineage>
</organism>
<gene>
    <name evidence="1" type="ORF">EYC84_002072</name>
</gene>
<accession>A0A5M9JVL5</accession>
<name>A0A5M9JVL5_MONFR</name>
<reference evidence="1 2" key="1">
    <citation type="submission" date="2019-06" db="EMBL/GenBank/DDBJ databases">
        <title>Genome Sequence of the Brown Rot Fungal Pathogen Monilinia fructicola.</title>
        <authorList>
            <person name="De Miccolis Angelini R.M."/>
            <person name="Landi L."/>
            <person name="Abate D."/>
            <person name="Pollastro S."/>
            <person name="Romanazzi G."/>
            <person name="Faretra F."/>
        </authorList>
    </citation>
    <scope>NUCLEOTIDE SEQUENCE [LARGE SCALE GENOMIC DNA]</scope>
    <source>
        <strain evidence="1 2">Mfrc123</strain>
    </source>
</reference>
<dbReference type="Proteomes" id="UP000322873">
    <property type="component" value="Unassembled WGS sequence"/>
</dbReference>
<comment type="caution">
    <text evidence="1">The sequence shown here is derived from an EMBL/GenBank/DDBJ whole genome shotgun (WGS) entry which is preliminary data.</text>
</comment>
<dbReference type="EMBL" id="VICG01000005">
    <property type="protein sequence ID" value="KAA8572159.1"/>
    <property type="molecule type" value="Genomic_DNA"/>
</dbReference>
<evidence type="ECO:0000313" key="1">
    <source>
        <dbReference type="EMBL" id="KAA8572159.1"/>
    </source>
</evidence>
<sequence length="85" mass="9478">MSTCISSPSQNGINLILCDNDPSSIKNAFYWQKNAIQRYSCLSYHCRVSLYSPEIYVSSDSSAYDLASKLKIDKGRWIADSDSGV</sequence>